<dbReference type="SUPFAM" id="SSF48726">
    <property type="entry name" value="Immunoglobulin"/>
    <property type="match status" value="1"/>
</dbReference>
<feature type="compositionally biased region" description="Polar residues" evidence="7">
    <location>
        <begin position="192"/>
        <end position="209"/>
    </location>
</feature>
<dbReference type="GO" id="GO:0050852">
    <property type="term" value="P:T cell receptor signaling pathway"/>
    <property type="evidence" value="ECO:0007669"/>
    <property type="project" value="TreeGrafter"/>
</dbReference>
<dbReference type="InterPro" id="IPR013783">
    <property type="entry name" value="Ig-like_fold"/>
</dbReference>
<dbReference type="InterPro" id="IPR003599">
    <property type="entry name" value="Ig_sub"/>
</dbReference>
<evidence type="ECO:0000256" key="4">
    <source>
        <dbReference type="ARBA" id="ARBA00023157"/>
    </source>
</evidence>
<dbReference type="Pfam" id="PF07686">
    <property type="entry name" value="V-set"/>
    <property type="match status" value="1"/>
</dbReference>
<dbReference type="InterPro" id="IPR053896">
    <property type="entry name" value="BTN3A2-like_Ig-C"/>
</dbReference>
<dbReference type="GO" id="GO:0050863">
    <property type="term" value="P:regulation of T cell activation"/>
    <property type="evidence" value="ECO:0007669"/>
    <property type="project" value="UniProtKB-ARBA"/>
</dbReference>
<reference evidence="10 11" key="1">
    <citation type="submission" date="2021-06" db="EMBL/GenBank/DDBJ databases">
        <authorList>
            <person name="Palmer J.M."/>
        </authorList>
    </citation>
    <scope>NUCLEOTIDE SEQUENCE [LARGE SCALE GENOMIC DNA]</scope>
    <source>
        <strain evidence="10 11">MEX-2019</strain>
        <tissue evidence="10">Muscle</tissue>
    </source>
</reference>
<dbReference type="PROSITE" id="PS50835">
    <property type="entry name" value="IG_LIKE"/>
    <property type="match status" value="1"/>
</dbReference>
<dbReference type="GO" id="GO:0001817">
    <property type="term" value="P:regulation of cytokine production"/>
    <property type="evidence" value="ECO:0007669"/>
    <property type="project" value="TreeGrafter"/>
</dbReference>
<dbReference type="GO" id="GO:0005102">
    <property type="term" value="F:signaling receptor binding"/>
    <property type="evidence" value="ECO:0007669"/>
    <property type="project" value="TreeGrafter"/>
</dbReference>
<dbReference type="InterPro" id="IPR050504">
    <property type="entry name" value="IgSF_BTN/MOG"/>
</dbReference>
<dbReference type="InterPro" id="IPR013106">
    <property type="entry name" value="Ig_V-set"/>
</dbReference>
<keyword evidence="6" id="KW-0393">Immunoglobulin domain</keyword>
<feature type="region of interest" description="Disordered" evidence="7">
    <location>
        <begin position="186"/>
        <end position="221"/>
    </location>
</feature>
<keyword evidence="8" id="KW-0812">Transmembrane</keyword>
<keyword evidence="11" id="KW-1185">Reference proteome</keyword>
<dbReference type="PANTHER" id="PTHR24100">
    <property type="entry name" value="BUTYROPHILIN"/>
    <property type="match status" value="1"/>
</dbReference>
<dbReference type="PANTHER" id="PTHR24100:SF151">
    <property type="entry name" value="ICOS LIGAND"/>
    <property type="match status" value="1"/>
</dbReference>
<sequence length="681" mass="75821">MKIWTYDMCVSVLELVSYERVIVAKEAKSPSEETLGLKRSNLFFTVATSDPKLSVVSVDRGRVTVECEARCWLPPPLMMILDDEGNSLTDEKPEQHKTTGACYNMKQTAILQSPISRVICRVHQQAIKKSKTADILIPAHWMESKANSTGITVFITVVVCLFLFASCFLCRRNIVHSSSARQKKSVTKKLSDQSLTSNTSESLLDQSATAGDRHPLPSNPDGQAGCSSANHLLEQIVTFAGGNVILPCSLKIPNNGDMPTVEWSKEGLKPNVVFLYRNGFETFEMKNPAFEFRTSLFMREVKNGNVSLRISNVRISDEGIYQCLIIQRNGTREAKEMQLVVAALSDPKLSVDSDENGRMTVACEATCWLPAPLMAIVDEKENNITDTVEIQGAQTTECYTVRQTATLQSHKNRVVCRVKQPQTNQSKTAEILLSAHWMWSDFQIAVFSVEVIASVCLFGSCVFCVWWACCKYAEKKQLPQRNHELMGVTCESTNLLNPPSMTDGAYNAANVTIKTLRTEVAELKLENFKKDETILKLLEKFQSMTVVTQHNPLRRSSESSLDYPQHFRSSNHNTQTGKIQGPLTHPNLGNFYKMIGLKHEDQNQSTSLGPGCGKHRTVLQHSCPALLVSSTSAAAFHRDEKITPQTNPGTNTCLVSRRHSLGAPPSFQRKHSYTPLPDLPE</sequence>
<dbReference type="GO" id="GO:1903037">
    <property type="term" value="P:regulation of leukocyte cell-cell adhesion"/>
    <property type="evidence" value="ECO:0007669"/>
    <property type="project" value="UniProtKB-ARBA"/>
</dbReference>
<feature type="compositionally biased region" description="Polar residues" evidence="7">
    <location>
        <begin position="643"/>
        <end position="654"/>
    </location>
</feature>
<evidence type="ECO:0000256" key="6">
    <source>
        <dbReference type="ARBA" id="ARBA00023319"/>
    </source>
</evidence>
<dbReference type="InterPro" id="IPR036179">
    <property type="entry name" value="Ig-like_dom_sf"/>
</dbReference>
<feature type="transmembrane region" description="Helical" evidence="8">
    <location>
        <begin position="151"/>
        <end position="170"/>
    </location>
</feature>
<keyword evidence="2" id="KW-0732">Signal</keyword>
<name>A0AAV9QNA1_9TELE</name>
<gene>
    <name evidence="10" type="ORF">CRENBAI_001505</name>
</gene>
<evidence type="ECO:0000256" key="1">
    <source>
        <dbReference type="ARBA" id="ARBA00004370"/>
    </source>
</evidence>
<keyword evidence="5" id="KW-0325">Glycoprotein</keyword>
<accession>A0AAV9QNA1</accession>
<evidence type="ECO:0000256" key="5">
    <source>
        <dbReference type="ARBA" id="ARBA00023180"/>
    </source>
</evidence>
<evidence type="ECO:0000259" key="9">
    <source>
        <dbReference type="PROSITE" id="PS50835"/>
    </source>
</evidence>
<keyword evidence="3 8" id="KW-0472">Membrane</keyword>
<keyword evidence="8" id="KW-1133">Transmembrane helix</keyword>
<evidence type="ECO:0000313" key="10">
    <source>
        <dbReference type="EMBL" id="KAK5598946.1"/>
    </source>
</evidence>
<comment type="caution">
    <text evidence="10">The sequence shown here is derived from an EMBL/GenBank/DDBJ whole genome shotgun (WGS) entry which is preliminary data.</text>
</comment>
<evidence type="ECO:0000313" key="11">
    <source>
        <dbReference type="Proteomes" id="UP001311232"/>
    </source>
</evidence>
<feature type="transmembrane region" description="Helical" evidence="8">
    <location>
        <begin position="444"/>
        <end position="468"/>
    </location>
</feature>
<dbReference type="GO" id="GO:0009897">
    <property type="term" value="C:external side of plasma membrane"/>
    <property type="evidence" value="ECO:0007669"/>
    <property type="project" value="TreeGrafter"/>
</dbReference>
<evidence type="ECO:0000256" key="3">
    <source>
        <dbReference type="ARBA" id="ARBA00023136"/>
    </source>
</evidence>
<evidence type="ECO:0000256" key="7">
    <source>
        <dbReference type="SAM" id="MobiDB-lite"/>
    </source>
</evidence>
<comment type="subcellular location">
    <subcellularLocation>
        <location evidence="1">Membrane</location>
    </subcellularLocation>
</comment>
<dbReference type="Proteomes" id="UP001311232">
    <property type="component" value="Unassembled WGS sequence"/>
</dbReference>
<dbReference type="Gene3D" id="2.60.40.10">
    <property type="entry name" value="Immunoglobulins"/>
    <property type="match status" value="3"/>
</dbReference>
<dbReference type="AlphaFoldDB" id="A0AAV9QNA1"/>
<dbReference type="InterPro" id="IPR007110">
    <property type="entry name" value="Ig-like_dom"/>
</dbReference>
<feature type="region of interest" description="Disordered" evidence="7">
    <location>
        <begin position="640"/>
        <end position="681"/>
    </location>
</feature>
<dbReference type="SMART" id="SM00409">
    <property type="entry name" value="IG"/>
    <property type="match status" value="1"/>
</dbReference>
<proteinExistence type="predicted"/>
<dbReference type="FunFam" id="2.60.40.10:FF:000142">
    <property type="entry name" value="V-set domain-containing T-cell activation inhibitor 1"/>
    <property type="match status" value="1"/>
</dbReference>
<dbReference type="EMBL" id="JAHHUM010002982">
    <property type="protein sequence ID" value="KAK5598946.1"/>
    <property type="molecule type" value="Genomic_DNA"/>
</dbReference>
<evidence type="ECO:0000256" key="2">
    <source>
        <dbReference type="ARBA" id="ARBA00022729"/>
    </source>
</evidence>
<organism evidence="10 11">
    <name type="scientific">Crenichthys baileyi</name>
    <name type="common">White River springfish</name>
    <dbReference type="NCBI Taxonomy" id="28760"/>
    <lineage>
        <taxon>Eukaryota</taxon>
        <taxon>Metazoa</taxon>
        <taxon>Chordata</taxon>
        <taxon>Craniata</taxon>
        <taxon>Vertebrata</taxon>
        <taxon>Euteleostomi</taxon>
        <taxon>Actinopterygii</taxon>
        <taxon>Neopterygii</taxon>
        <taxon>Teleostei</taxon>
        <taxon>Neoteleostei</taxon>
        <taxon>Acanthomorphata</taxon>
        <taxon>Ovalentaria</taxon>
        <taxon>Atherinomorphae</taxon>
        <taxon>Cyprinodontiformes</taxon>
        <taxon>Goodeidae</taxon>
        <taxon>Crenichthys</taxon>
    </lineage>
</organism>
<protein>
    <recommendedName>
        <fullName evidence="9">Ig-like domain-containing protein</fullName>
    </recommendedName>
</protein>
<feature type="domain" description="Ig-like" evidence="9">
    <location>
        <begin position="217"/>
        <end position="340"/>
    </location>
</feature>
<keyword evidence="4" id="KW-1015">Disulfide bond</keyword>
<evidence type="ECO:0000256" key="8">
    <source>
        <dbReference type="SAM" id="Phobius"/>
    </source>
</evidence>
<dbReference type="SMART" id="SM00406">
    <property type="entry name" value="IGv"/>
    <property type="match status" value="1"/>
</dbReference>
<dbReference type="Pfam" id="PF22705">
    <property type="entry name" value="C2-set_3"/>
    <property type="match status" value="2"/>
</dbReference>